<dbReference type="EMBL" id="BGZK01000292">
    <property type="protein sequence ID" value="GBP34679.1"/>
    <property type="molecule type" value="Genomic_DNA"/>
</dbReference>
<evidence type="ECO:0000313" key="1">
    <source>
        <dbReference type="EMBL" id="GBP34679.1"/>
    </source>
</evidence>
<dbReference type="AlphaFoldDB" id="A0A4C1V7L1"/>
<evidence type="ECO:0000313" key="2">
    <source>
        <dbReference type="Proteomes" id="UP000299102"/>
    </source>
</evidence>
<protein>
    <submittedName>
        <fullName evidence="1">Uncharacterized protein</fullName>
    </submittedName>
</protein>
<name>A0A4C1V7L1_EUMVA</name>
<organism evidence="1 2">
    <name type="scientific">Eumeta variegata</name>
    <name type="common">Bagworm moth</name>
    <name type="synonym">Eumeta japonica</name>
    <dbReference type="NCBI Taxonomy" id="151549"/>
    <lineage>
        <taxon>Eukaryota</taxon>
        <taxon>Metazoa</taxon>
        <taxon>Ecdysozoa</taxon>
        <taxon>Arthropoda</taxon>
        <taxon>Hexapoda</taxon>
        <taxon>Insecta</taxon>
        <taxon>Pterygota</taxon>
        <taxon>Neoptera</taxon>
        <taxon>Endopterygota</taxon>
        <taxon>Lepidoptera</taxon>
        <taxon>Glossata</taxon>
        <taxon>Ditrysia</taxon>
        <taxon>Tineoidea</taxon>
        <taxon>Psychidae</taxon>
        <taxon>Oiketicinae</taxon>
        <taxon>Eumeta</taxon>
    </lineage>
</organism>
<proteinExistence type="predicted"/>
<sequence length="99" mass="10733">MISHRYVFALREDGAALAGGHGSSGRRRFFRTLRPLSTTVYLNYGDKTTIRIPGGALTKRLAAPPPASNISTRIPRWATTPIAPANNGGECFGCRCENE</sequence>
<keyword evidence="2" id="KW-1185">Reference proteome</keyword>
<gene>
    <name evidence="1" type="ORF">EVAR_31548_1</name>
</gene>
<accession>A0A4C1V7L1</accession>
<dbReference type="Proteomes" id="UP000299102">
    <property type="component" value="Unassembled WGS sequence"/>
</dbReference>
<comment type="caution">
    <text evidence="1">The sequence shown here is derived from an EMBL/GenBank/DDBJ whole genome shotgun (WGS) entry which is preliminary data.</text>
</comment>
<reference evidence="1 2" key="1">
    <citation type="journal article" date="2019" name="Commun. Biol.">
        <title>The bagworm genome reveals a unique fibroin gene that provides high tensile strength.</title>
        <authorList>
            <person name="Kono N."/>
            <person name="Nakamura H."/>
            <person name="Ohtoshi R."/>
            <person name="Tomita M."/>
            <person name="Numata K."/>
            <person name="Arakawa K."/>
        </authorList>
    </citation>
    <scope>NUCLEOTIDE SEQUENCE [LARGE SCALE GENOMIC DNA]</scope>
</reference>